<dbReference type="Pfam" id="PF11720">
    <property type="entry name" value="Inhibitor_I78"/>
    <property type="match status" value="1"/>
</dbReference>
<organism evidence="1 2">
    <name type="scientific">Donghicola tyrosinivorans</name>
    <dbReference type="NCBI Taxonomy" id="1652492"/>
    <lineage>
        <taxon>Bacteria</taxon>
        <taxon>Pseudomonadati</taxon>
        <taxon>Pseudomonadota</taxon>
        <taxon>Alphaproteobacteria</taxon>
        <taxon>Rhodobacterales</taxon>
        <taxon>Roseobacteraceae</taxon>
        <taxon>Donghicola</taxon>
    </lineage>
</organism>
<name>A0A2T0WXK0_9RHOB</name>
<dbReference type="InterPro" id="IPR021719">
    <property type="entry name" value="Prot_inh_I78"/>
</dbReference>
<dbReference type="EMBL" id="PVTQ01000003">
    <property type="protein sequence ID" value="PRY91419.1"/>
    <property type="molecule type" value="Genomic_DNA"/>
</dbReference>
<keyword evidence="2" id="KW-1185">Reference proteome</keyword>
<comment type="caution">
    <text evidence="1">The sequence shown here is derived from an EMBL/GenBank/DDBJ whole genome shotgun (WGS) entry which is preliminary data.</text>
</comment>
<sequence>MKKAIIFAAFATLAACSATEEVIGVDTSVEEANIQADSCHSEEYRHLLGTPVSEFDATKVSGPVRVLGMNDIMTEDYQPLRLNIFYDGNGTIINMYCQ</sequence>
<dbReference type="PROSITE" id="PS51257">
    <property type="entry name" value="PROKAR_LIPOPROTEIN"/>
    <property type="match status" value="1"/>
</dbReference>
<accession>A0A2T0WXK0</accession>
<evidence type="ECO:0000313" key="2">
    <source>
        <dbReference type="Proteomes" id="UP000238392"/>
    </source>
</evidence>
<protein>
    <submittedName>
        <fullName evidence="1">Peptidase inhibitor I78 family protein</fullName>
    </submittedName>
</protein>
<dbReference type="Gene3D" id="3.30.10.10">
    <property type="entry name" value="Trypsin Inhibitor V, subunit A"/>
    <property type="match status" value="1"/>
</dbReference>
<dbReference type="OrthoDB" id="8724542at2"/>
<gene>
    <name evidence="1" type="ORF">CLV74_1032</name>
</gene>
<evidence type="ECO:0000313" key="1">
    <source>
        <dbReference type="EMBL" id="PRY91419.1"/>
    </source>
</evidence>
<proteinExistence type="predicted"/>
<dbReference type="AlphaFoldDB" id="A0A2T0WXK0"/>
<dbReference type="Proteomes" id="UP000238392">
    <property type="component" value="Unassembled WGS sequence"/>
</dbReference>
<reference evidence="1 2" key="1">
    <citation type="submission" date="2018-03" db="EMBL/GenBank/DDBJ databases">
        <title>Genomic Encyclopedia of Archaeal and Bacterial Type Strains, Phase II (KMG-II): from individual species to whole genera.</title>
        <authorList>
            <person name="Goeker M."/>
        </authorList>
    </citation>
    <scope>NUCLEOTIDE SEQUENCE [LARGE SCALE GENOMIC DNA]</scope>
    <source>
        <strain evidence="1 2">DSM 100212</strain>
    </source>
</reference>
<dbReference type="RefSeq" id="WP_106263095.1">
    <property type="nucleotide sequence ID" value="NZ_PVTQ01000003.1"/>
</dbReference>